<dbReference type="EMBL" id="CP165727">
    <property type="protein sequence ID" value="XDV61819.1"/>
    <property type="molecule type" value="Genomic_DNA"/>
</dbReference>
<dbReference type="GO" id="GO:0003677">
    <property type="term" value="F:DNA binding"/>
    <property type="evidence" value="ECO:0007669"/>
    <property type="project" value="InterPro"/>
</dbReference>
<evidence type="ECO:0000256" key="3">
    <source>
        <dbReference type="ARBA" id="ARBA00023015"/>
    </source>
</evidence>
<sequence>MFETGSTDPVAQAFESQRDRLRAVAHRVLGSHADAEDVVQEAWLRLSRQDATAIENLAGWLTTVVGRISLDVLRSRQARPEASLDDRLPELVVTLDDSPAPDDDAVLADSVGLALLVVLDALRPSERLAFVLHDLFAVPFDEIGRILGKSTDATKMLASRARRKVQATERPTGAGREQRQVVSAFLAAARGGDFEGLLRVLDPEVRFTVDTPGGVVVTLGATKVATGAQLAASAAPLSRAASVGGLPGVISWREDGTPLSVLAFTVTDGRITAITAVVDPAKLAQMNLPDPA</sequence>
<comment type="similarity">
    <text evidence="1">Belongs to the sigma-70 factor family. ECF subfamily.</text>
</comment>
<dbReference type="InterPro" id="IPR007627">
    <property type="entry name" value="RNA_pol_sigma70_r2"/>
</dbReference>
<dbReference type="InterPro" id="IPR036388">
    <property type="entry name" value="WH-like_DNA-bd_sf"/>
</dbReference>
<dbReference type="NCBIfam" id="TIGR02937">
    <property type="entry name" value="sigma70-ECF"/>
    <property type="match status" value="1"/>
</dbReference>
<dbReference type="Pfam" id="PF04542">
    <property type="entry name" value="Sigma70_r2"/>
    <property type="match status" value="1"/>
</dbReference>
<evidence type="ECO:0000256" key="2">
    <source>
        <dbReference type="ARBA" id="ARBA00011344"/>
    </source>
</evidence>
<dbReference type="PANTHER" id="PTHR30173">
    <property type="entry name" value="SIGMA 19 FACTOR"/>
    <property type="match status" value="1"/>
</dbReference>
<dbReference type="InterPro" id="IPR013249">
    <property type="entry name" value="RNA_pol_sigma70_r4_t2"/>
</dbReference>
<gene>
    <name evidence="8" type="ORF">AB5J51_02110</name>
</gene>
<dbReference type="Gene3D" id="1.10.1740.10">
    <property type="match status" value="1"/>
</dbReference>
<dbReference type="Pfam" id="PF08281">
    <property type="entry name" value="Sigma70_r4_2"/>
    <property type="match status" value="1"/>
</dbReference>
<keyword evidence="4" id="KW-0731">Sigma factor</keyword>
<evidence type="ECO:0000259" key="7">
    <source>
        <dbReference type="Pfam" id="PF08281"/>
    </source>
</evidence>
<dbReference type="InterPro" id="IPR032710">
    <property type="entry name" value="NTF2-like_dom_sf"/>
</dbReference>
<dbReference type="InterPro" id="IPR014284">
    <property type="entry name" value="RNA_pol_sigma-70_dom"/>
</dbReference>
<keyword evidence="5" id="KW-0804">Transcription</keyword>
<evidence type="ECO:0000256" key="1">
    <source>
        <dbReference type="ARBA" id="ARBA00010641"/>
    </source>
</evidence>
<dbReference type="InterPro" id="IPR052704">
    <property type="entry name" value="ECF_Sigma-70_Domain"/>
</dbReference>
<dbReference type="RefSeq" id="WP_053784999.1">
    <property type="nucleotide sequence ID" value="NZ_CP165727.1"/>
</dbReference>
<keyword evidence="3" id="KW-0805">Transcription regulation</keyword>
<dbReference type="SUPFAM" id="SSF54427">
    <property type="entry name" value="NTF2-like"/>
    <property type="match status" value="1"/>
</dbReference>
<comment type="subunit">
    <text evidence="2">Interacts transiently with the RNA polymerase catalytic core formed by RpoA, RpoB, RpoC and RpoZ (2 alpha, 1 beta, 1 beta' and 1 omega subunit) to form the RNA polymerase holoenzyme that can initiate transcription.</text>
</comment>
<accession>A0AB39XVB4</accession>
<protein>
    <submittedName>
        <fullName evidence="8">Sigma-70 family RNA polymerase sigma factor</fullName>
    </submittedName>
</protein>
<dbReference type="InterPro" id="IPR013324">
    <property type="entry name" value="RNA_pol_sigma_r3/r4-like"/>
</dbReference>
<dbReference type="SUPFAM" id="SSF88659">
    <property type="entry name" value="Sigma3 and sigma4 domains of RNA polymerase sigma factors"/>
    <property type="match status" value="1"/>
</dbReference>
<evidence type="ECO:0000259" key="6">
    <source>
        <dbReference type="Pfam" id="PF04542"/>
    </source>
</evidence>
<dbReference type="InterPro" id="IPR013325">
    <property type="entry name" value="RNA_pol_sigma_r2"/>
</dbReference>
<dbReference type="SUPFAM" id="SSF88946">
    <property type="entry name" value="Sigma2 domain of RNA polymerase sigma factors"/>
    <property type="match status" value="1"/>
</dbReference>
<reference evidence="8" key="1">
    <citation type="submission" date="2024-08" db="EMBL/GenBank/DDBJ databases">
        <authorList>
            <person name="Yu S.T."/>
        </authorList>
    </citation>
    <scope>NUCLEOTIDE SEQUENCE</scope>
    <source>
        <strain evidence="8">R33</strain>
    </source>
</reference>
<dbReference type="Gene3D" id="1.10.10.10">
    <property type="entry name" value="Winged helix-like DNA-binding domain superfamily/Winged helix DNA-binding domain"/>
    <property type="match status" value="1"/>
</dbReference>
<evidence type="ECO:0000256" key="5">
    <source>
        <dbReference type="ARBA" id="ARBA00023163"/>
    </source>
</evidence>
<dbReference type="GO" id="GO:0016987">
    <property type="term" value="F:sigma factor activity"/>
    <property type="evidence" value="ECO:0007669"/>
    <property type="project" value="UniProtKB-KW"/>
</dbReference>
<name>A0AB39XVB4_9ACTN</name>
<dbReference type="PANTHER" id="PTHR30173:SF43">
    <property type="entry name" value="ECF RNA POLYMERASE SIGMA FACTOR SIGI-RELATED"/>
    <property type="match status" value="1"/>
</dbReference>
<proteinExistence type="inferred from homology"/>
<dbReference type="Gene3D" id="3.10.450.50">
    <property type="match status" value="1"/>
</dbReference>
<feature type="domain" description="RNA polymerase sigma-70 region 2" evidence="6">
    <location>
        <begin position="14"/>
        <end position="78"/>
    </location>
</feature>
<dbReference type="GO" id="GO:0006352">
    <property type="term" value="P:DNA-templated transcription initiation"/>
    <property type="evidence" value="ECO:0007669"/>
    <property type="project" value="InterPro"/>
</dbReference>
<evidence type="ECO:0000313" key="8">
    <source>
        <dbReference type="EMBL" id="XDV61819.1"/>
    </source>
</evidence>
<dbReference type="AlphaFoldDB" id="A0AB39XVB4"/>
<organism evidence="8">
    <name type="scientific">Streptomyces sp. R33</name>
    <dbReference type="NCBI Taxonomy" id="3238629"/>
    <lineage>
        <taxon>Bacteria</taxon>
        <taxon>Bacillati</taxon>
        <taxon>Actinomycetota</taxon>
        <taxon>Actinomycetes</taxon>
        <taxon>Kitasatosporales</taxon>
        <taxon>Streptomycetaceae</taxon>
        <taxon>Streptomyces</taxon>
    </lineage>
</organism>
<evidence type="ECO:0000256" key="4">
    <source>
        <dbReference type="ARBA" id="ARBA00023082"/>
    </source>
</evidence>
<feature type="domain" description="RNA polymerase sigma factor 70 region 4 type 2" evidence="7">
    <location>
        <begin position="114"/>
        <end position="164"/>
    </location>
</feature>